<name>A0A368KAJ1_9GAMM</name>
<keyword evidence="1" id="KW-0812">Transmembrane</keyword>
<organism evidence="2 3">
    <name type="scientific">Rhodanobacter denitrificans</name>
    <dbReference type="NCBI Taxonomy" id="666685"/>
    <lineage>
        <taxon>Bacteria</taxon>
        <taxon>Pseudomonadati</taxon>
        <taxon>Pseudomonadota</taxon>
        <taxon>Gammaproteobacteria</taxon>
        <taxon>Lysobacterales</taxon>
        <taxon>Rhodanobacteraceae</taxon>
        <taxon>Rhodanobacter</taxon>
    </lineage>
</organism>
<proteinExistence type="predicted"/>
<evidence type="ECO:0000256" key="1">
    <source>
        <dbReference type="SAM" id="Phobius"/>
    </source>
</evidence>
<dbReference type="AlphaFoldDB" id="A0A368KAJ1"/>
<evidence type="ECO:0000313" key="3">
    <source>
        <dbReference type="Proteomes" id="UP000252387"/>
    </source>
</evidence>
<feature type="transmembrane region" description="Helical" evidence="1">
    <location>
        <begin position="6"/>
        <end position="29"/>
    </location>
</feature>
<protein>
    <recommendedName>
        <fullName evidence="4">Integral membrane protein</fullName>
    </recommendedName>
</protein>
<dbReference type="RefSeq" id="WP_114345162.1">
    <property type="nucleotide sequence ID" value="NZ_QFWQ01000009.1"/>
</dbReference>
<keyword evidence="1" id="KW-0472">Membrane</keyword>
<dbReference type="PIRSF" id="PIRSF015875">
    <property type="entry name" value="UCP015875"/>
    <property type="match status" value="1"/>
</dbReference>
<dbReference type="InterPro" id="IPR007418">
    <property type="entry name" value="DUF474"/>
</dbReference>
<reference evidence="2 3" key="1">
    <citation type="submission" date="2018-05" db="EMBL/GenBank/DDBJ databases">
        <title>Draft genome sequence of Rhodanobacter denitrificans Yn1 isolated from gold copper mine.</title>
        <authorList>
            <person name="Yang N."/>
            <person name="Mazhar H.S."/>
            <person name="Rensing C."/>
        </authorList>
    </citation>
    <scope>NUCLEOTIDE SEQUENCE [LARGE SCALE GENOMIC DNA]</scope>
    <source>
        <strain evidence="2 3">Yn1</strain>
    </source>
</reference>
<dbReference type="EMBL" id="QFWQ01000009">
    <property type="protein sequence ID" value="RCS28962.1"/>
    <property type="molecule type" value="Genomic_DNA"/>
</dbReference>
<keyword evidence="1" id="KW-1133">Transmembrane helix</keyword>
<comment type="caution">
    <text evidence="2">The sequence shown here is derived from an EMBL/GenBank/DDBJ whole genome shotgun (WGS) entry which is preliminary data.</text>
</comment>
<feature type="transmembrane region" description="Helical" evidence="1">
    <location>
        <begin position="86"/>
        <end position="106"/>
    </location>
</feature>
<accession>A0A368KAJ1</accession>
<evidence type="ECO:0008006" key="4">
    <source>
        <dbReference type="Google" id="ProtNLM"/>
    </source>
</evidence>
<keyword evidence="3" id="KW-1185">Reference proteome</keyword>
<gene>
    <name evidence="2" type="ORF">DEO45_14825</name>
</gene>
<dbReference type="OrthoDB" id="5955722at2"/>
<sequence length="145" mass="16403">MAAWYPWIVLLHLSCAIVFVGAVAFEVLVVESFHRHFDAATVQRIEQALMARVRKFMPVVVVLLFVSGGALFDLRCDGFACVGSRFGNWLLLKVLLAFGVLGVFVNTMWAMRHGRMDPCRFRHTHRIVLGLMVGIVFLAKAMFYL</sequence>
<feature type="transmembrane region" description="Helical" evidence="1">
    <location>
        <begin position="127"/>
        <end position="144"/>
    </location>
</feature>
<evidence type="ECO:0000313" key="2">
    <source>
        <dbReference type="EMBL" id="RCS28962.1"/>
    </source>
</evidence>
<dbReference type="Proteomes" id="UP000252387">
    <property type="component" value="Unassembled WGS sequence"/>
</dbReference>
<feature type="transmembrane region" description="Helical" evidence="1">
    <location>
        <begin position="56"/>
        <end position="74"/>
    </location>
</feature>